<feature type="compositionally biased region" description="Polar residues" evidence="1">
    <location>
        <begin position="125"/>
        <end position="134"/>
    </location>
</feature>
<keyword evidence="4" id="KW-1185">Reference proteome</keyword>
<feature type="non-terminal residue" evidence="2">
    <location>
        <position position="1"/>
    </location>
</feature>
<accession>A0A180H4H5</accession>
<reference evidence="3" key="4">
    <citation type="submission" date="2025-05" db="UniProtKB">
        <authorList>
            <consortium name="EnsemblFungi"/>
        </authorList>
    </citation>
    <scope>IDENTIFICATION</scope>
    <source>
        <strain evidence="3">isolate 1-1 / race 1 (BBBD)</strain>
    </source>
</reference>
<reference evidence="3 4" key="3">
    <citation type="journal article" date="2017" name="G3 (Bethesda)">
        <title>Comparative analysis highlights variable genome content of wheat rusts and divergence of the mating loci.</title>
        <authorList>
            <person name="Cuomo C.A."/>
            <person name="Bakkeren G."/>
            <person name="Khalil H.B."/>
            <person name="Panwar V."/>
            <person name="Joly D."/>
            <person name="Linning R."/>
            <person name="Sakthikumar S."/>
            <person name="Song X."/>
            <person name="Adiconis X."/>
            <person name="Fan L."/>
            <person name="Goldberg J.M."/>
            <person name="Levin J.Z."/>
            <person name="Young S."/>
            <person name="Zeng Q."/>
            <person name="Anikster Y."/>
            <person name="Bruce M."/>
            <person name="Wang M."/>
            <person name="Yin C."/>
            <person name="McCallum B."/>
            <person name="Szabo L.J."/>
            <person name="Hulbert S."/>
            <person name="Chen X."/>
            <person name="Fellers J.P."/>
        </authorList>
    </citation>
    <scope>NUCLEOTIDE SEQUENCE</scope>
    <source>
        <strain evidence="4">Isolate 1-1 / race 1 (BBBD)</strain>
        <strain evidence="3">isolate 1-1 / race 1 (BBBD)</strain>
    </source>
</reference>
<sequence>VGVLRMDRRRSSTVRTCSNLVFLRRTNQPANYWRYHPQPVSQTAFRRPHFVGRVSSPAKPQPTTPHPRWPHRALDRTMRIMDPRSHSGNSPDESRRHESSSSQLGPRSKRLDPKRLTSRSELKPLSSTLRSSIR</sequence>
<dbReference type="VEuPathDB" id="FungiDB:PTTG_25106"/>
<evidence type="ECO:0000313" key="4">
    <source>
        <dbReference type="Proteomes" id="UP000005240"/>
    </source>
</evidence>
<reference evidence="2" key="2">
    <citation type="submission" date="2016-05" db="EMBL/GenBank/DDBJ databases">
        <title>Comparative analysis highlights variable genome content of wheat rusts and divergence of the mating loci.</title>
        <authorList>
            <person name="Cuomo C.A."/>
            <person name="Bakkeren G."/>
            <person name="Szabo L."/>
            <person name="Khalil H."/>
            <person name="Joly D."/>
            <person name="Goldberg J."/>
            <person name="Young S."/>
            <person name="Zeng Q."/>
            <person name="Fellers J."/>
        </authorList>
    </citation>
    <scope>NUCLEOTIDE SEQUENCE [LARGE SCALE GENOMIC DNA]</scope>
    <source>
        <strain evidence="2">1-1 BBBD Race 1</strain>
    </source>
</reference>
<feature type="compositionally biased region" description="Basic and acidic residues" evidence="1">
    <location>
        <begin position="72"/>
        <end position="85"/>
    </location>
</feature>
<proteinExistence type="predicted"/>
<organism evidence="2">
    <name type="scientific">Puccinia triticina (isolate 1-1 / race 1 (BBBD))</name>
    <name type="common">Brown leaf rust fungus</name>
    <dbReference type="NCBI Taxonomy" id="630390"/>
    <lineage>
        <taxon>Eukaryota</taxon>
        <taxon>Fungi</taxon>
        <taxon>Dikarya</taxon>
        <taxon>Basidiomycota</taxon>
        <taxon>Pucciniomycotina</taxon>
        <taxon>Pucciniomycetes</taxon>
        <taxon>Pucciniales</taxon>
        <taxon>Pucciniaceae</taxon>
        <taxon>Puccinia</taxon>
    </lineage>
</organism>
<feature type="region of interest" description="Disordered" evidence="1">
    <location>
        <begin position="49"/>
        <end position="134"/>
    </location>
</feature>
<evidence type="ECO:0000256" key="1">
    <source>
        <dbReference type="SAM" id="MobiDB-lite"/>
    </source>
</evidence>
<dbReference type="EMBL" id="ADAS02000001">
    <property type="protein sequence ID" value="OAV99916.1"/>
    <property type="molecule type" value="Genomic_DNA"/>
</dbReference>
<dbReference type="Proteomes" id="UP000005240">
    <property type="component" value="Unassembled WGS sequence"/>
</dbReference>
<feature type="compositionally biased region" description="Basic and acidic residues" evidence="1">
    <location>
        <begin position="109"/>
        <end position="122"/>
    </location>
</feature>
<protein>
    <submittedName>
        <fullName evidence="2 3">Uncharacterized protein</fullName>
    </submittedName>
</protein>
<reference evidence="2" key="1">
    <citation type="submission" date="2009-11" db="EMBL/GenBank/DDBJ databases">
        <authorList>
            <consortium name="The Broad Institute Genome Sequencing Platform"/>
            <person name="Ward D."/>
            <person name="Feldgarden M."/>
            <person name="Earl A."/>
            <person name="Young S.K."/>
            <person name="Zeng Q."/>
            <person name="Koehrsen M."/>
            <person name="Alvarado L."/>
            <person name="Berlin A."/>
            <person name="Bochicchio J."/>
            <person name="Borenstein D."/>
            <person name="Chapman S.B."/>
            <person name="Chen Z."/>
            <person name="Engels R."/>
            <person name="Freedman E."/>
            <person name="Gellesch M."/>
            <person name="Goldberg J."/>
            <person name="Griggs A."/>
            <person name="Gujja S."/>
            <person name="Heilman E."/>
            <person name="Heiman D."/>
            <person name="Hepburn T."/>
            <person name="Howarth C."/>
            <person name="Jen D."/>
            <person name="Larson L."/>
            <person name="Lewis B."/>
            <person name="Mehta T."/>
            <person name="Park D."/>
            <person name="Pearson M."/>
            <person name="Roberts A."/>
            <person name="Saif S."/>
            <person name="Shea T."/>
            <person name="Shenoy N."/>
            <person name="Sisk P."/>
            <person name="Stolte C."/>
            <person name="Sykes S."/>
            <person name="Thomson T."/>
            <person name="Walk T."/>
            <person name="White J."/>
            <person name="Yandava C."/>
            <person name="Izard J."/>
            <person name="Baranova O.V."/>
            <person name="Blanton J.M."/>
            <person name="Tanner A.C."/>
            <person name="Dewhirst F.E."/>
            <person name="Haas B."/>
            <person name="Nusbaum C."/>
            <person name="Birren B."/>
        </authorList>
    </citation>
    <scope>NUCLEOTIDE SEQUENCE [LARGE SCALE GENOMIC DNA]</scope>
    <source>
        <strain evidence="2">1-1 BBBD Race 1</strain>
    </source>
</reference>
<dbReference type="AlphaFoldDB" id="A0A180H4H5"/>
<evidence type="ECO:0000313" key="2">
    <source>
        <dbReference type="EMBL" id="OAV99916.1"/>
    </source>
</evidence>
<dbReference type="EnsemblFungi" id="PTTG_25106-t43_1">
    <property type="protein sequence ID" value="PTTG_25106-t43_1-p1"/>
    <property type="gene ID" value="PTTG_25106"/>
</dbReference>
<gene>
    <name evidence="2" type="ORF">PTTG_25106</name>
</gene>
<name>A0A180H4H5_PUCT1</name>
<evidence type="ECO:0000313" key="3">
    <source>
        <dbReference type="EnsemblFungi" id="PTTG_25106-t43_1-p1"/>
    </source>
</evidence>